<organism evidence="2 3">
    <name type="scientific">Pseudoluteimonas lycopersici</name>
    <dbReference type="NCBI Taxonomy" id="1324796"/>
    <lineage>
        <taxon>Bacteria</taxon>
        <taxon>Pseudomonadati</taxon>
        <taxon>Pseudomonadota</taxon>
        <taxon>Gammaproteobacteria</taxon>
        <taxon>Lysobacterales</taxon>
        <taxon>Lysobacteraceae</taxon>
        <taxon>Pseudoluteimonas</taxon>
    </lineage>
</organism>
<dbReference type="Proteomes" id="UP000315891">
    <property type="component" value="Chromosome"/>
</dbReference>
<dbReference type="OrthoDB" id="9869785at2"/>
<evidence type="ECO:0000256" key="1">
    <source>
        <dbReference type="SAM" id="SignalP"/>
    </source>
</evidence>
<feature type="signal peptide" evidence="1">
    <location>
        <begin position="1"/>
        <end position="19"/>
    </location>
</feature>
<dbReference type="EMBL" id="CP041742">
    <property type="protein sequence ID" value="QDQ72633.1"/>
    <property type="molecule type" value="Genomic_DNA"/>
</dbReference>
<proteinExistence type="predicted"/>
<dbReference type="AlphaFoldDB" id="A0A516V280"/>
<feature type="chain" id="PRO_5022228809" description="DUF3757 domain-containing protein" evidence="1">
    <location>
        <begin position="20"/>
        <end position="141"/>
    </location>
</feature>
<evidence type="ECO:0000313" key="3">
    <source>
        <dbReference type="Proteomes" id="UP000315891"/>
    </source>
</evidence>
<keyword evidence="3" id="KW-1185">Reference proteome</keyword>
<sequence>MKAVFMVMILATIPSHALATSFCERMLLDPEVPAGLDGSYEIVGKDPATGAAYTGTLVLGIGKDSYAITRTTGADIVNGDAWMESCGMDKIKALVVRYYTKPVTEMSCALDADGDNYYRATCRTHQVGQKRLGLEAWFQRP</sequence>
<accession>A0A516V280</accession>
<name>A0A516V280_9GAMM</name>
<protein>
    <recommendedName>
        <fullName evidence="4">DUF3757 domain-containing protein</fullName>
    </recommendedName>
</protein>
<evidence type="ECO:0000313" key="2">
    <source>
        <dbReference type="EMBL" id="QDQ72633.1"/>
    </source>
</evidence>
<dbReference type="RefSeq" id="WP_143878148.1">
    <property type="nucleotide sequence ID" value="NZ_BAABLZ010000002.1"/>
</dbReference>
<keyword evidence="1" id="KW-0732">Signal</keyword>
<reference evidence="2 3" key="1">
    <citation type="submission" date="2019-07" db="EMBL/GenBank/DDBJ databases">
        <title>Lysobacter weifangensis sp. nov., isolated from bensulfuron-methyl contaminated farmland soil.</title>
        <authorList>
            <person name="Zhao H."/>
        </authorList>
    </citation>
    <scope>NUCLEOTIDE SEQUENCE [LARGE SCALE GENOMIC DNA]</scope>
    <source>
        <strain evidence="2 3">CC-Bw-6</strain>
    </source>
</reference>
<evidence type="ECO:0008006" key="4">
    <source>
        <dbReference type="Google" id="ProtNLM"/>
    </source>
</evidence>
<gene>
    <name evidence="2" type="ORF">FNZ56_01445</name>
</gene>